<evidence type="ECO:0000313" key="2">
    <source>
        <dbReference type="Proteomes" id="UP000005753"/>
    </source>
</evidence>
<protein>
    <submittedName>
        <fullName evidence="1">Uncharacterized protein</fullName>
    </submittedName>
</protein>
<accession>I5AXM0</accession>
<organism evidence="1 2">
    <name type="scientific">Eubacterium cellulosolvens (strain ATCC 43171 / JCM 9499 / 6)</name>
    <name type="common">Cillobacterium cellulosolvens</name>
    <dbReference type="NCBI Taxonomy" id="633697"/>
    <lineage>
        <taxon>Bacteria</taxon>
        <taxon>Bacillati</taxon>
        <taxon>Bacillota</taxon>
        <taxon>Clostridia</taxon>
        <taxon>Eubacteriales</taxon>
        <taxon>Eubacteriaceae</taxon>
        <taxon>Eubacterium</taxon>
    </lineage>
</organism>
<proteinExistence type="predicted"/>
<sequence>MRTIMKKYENITTAYKFINGNIGVSEDGVVTLPLYMATFI</sequence>
<gene>
    <name evidence="1" type="ORF">EubceDRAFT1_2846</name>
</gene>
<reference evidence="1 2" key="2">
    <citation type="submission" date="2012-02" db="EMBL/GenBank/DDBJ databases">
        <title>Improved High-Quality Draft sequence of Eubacterium cellulosolvens 6.</title>
        <authorList>
            <consortium name="US DOE Joint Genome Institute"/>
            <person name="Lucas S."/>
            <person name="Han J."/>
            <person name="Lapidus A."/>
            <person name="Cheng J.-F."/>
            <person name="Goodwin L."/>
            <person name="Pitluck S."/>
            <person name="Peters L."/>
            <person name="Mikhailova N."/>
            <person name="Gu W."/>
            <person name="Detter J.C."/>
            <person name="Han C."/>
            <person name="Tapia R."/>
            <person name="Land M."/>
            <person name="Hauser L."/>
            <person name="Kyrpides N."/>
            <person name="Ivanova N."/>
            <person name="Pagani I."/>
            <person name="Johnson E."/>
            <person name="Mukhopadhyay B."/>
            <person name="Anderson I."/>
            <person name="Woyke T."/>
        </authorList>
    </citation>
    <scope>NUCLEOTIDE SEQUENCE [LARGE SCALE GENOMIC DNA]</scope>
    <source>
        <strain evidence="1 2">6</strain>
    </source>
</reference>
<dbReference type="HOGENOM" id="CLU_211488_0_0_9"/>
<name>I5AXM0_EUBC6</name>
<dbReference type="Proteomes" id="UP000005753">
    <property type="component" value="Chromosome"/>
</dbReference>
<dbReference type="AlphaFoldDB" id="I5AXM0"/>
<dbReference type="EMBL" id="CM001487">
    <property type="protein sequence ID" value="EIM58543.1"/>
    <property type="molecule type" value="Genomic_DNA"/>
</dbReference>
<keyword evidence="2" id="KW-1185">Reference proteome</keyword>
<reference evidence="1 2" key="1">
    <citation type="submission" date="2010-08" db="EMBL/GenBank/DDBJ databases">
        <authorList>
            <consortium name="US DOE Joint Genome Institute (JGI-PGF)"/>
            <person name="Lucas S."/>
            <person name="Copeland A."/>
            <person name="Lapidus A."/>
            <person name="Cheng J.-F."/>
            <person name="Bruce D."/>
            <person name="Goodwin L."/>
            <person name="Pitluck S."/>
            <person name="Land M.L."/>
            <person name="Hauser L."/>
            <person name="Chang Y.-J."/>
            <person name="Anderson I.J."/>
            <person name="Johnson E."/>
            <person name="Mulhopadhyay B."/>
            <person name="Kyrpides N."/>
            <person name="Woyke T.J."/>
        </authorList>
    </citation>
    <scope>NUCLEOTIDE SEQUENCE [LARGE SCALE GENOMIC DNA]</scope>
    <source>
        <strain evidence="1 2">6</strain>
    </source>
</reference>
<evidence type="ECO:0000313" key="1">
    <source>
        <dbReference type="EMBL" id="EIM58543.1"/>
    </source>
</evidence>